<feature type="region of interest" description="Disordered" evidence="1">
    <location>
        <begin position="232"/>
        <end position="251"/>
    </location>
</feature>
<gene>
    <name evidence="2" type="ORF">MNOR_LOCUS31966</name>
</gene>
<protein>
    <submittedName>
        <fullName evidence="2">Uncharacterized protein</fullName>
    </submittedName>
</protein>
<evidence type="ECO:0000256" key="1">
    <source>
        <dbReference type="SAM" id="MobiDB-lite"/>
    </source>
</evidence>
<accession>A0AAV2S3V4</accession>
<dbReference type="AlphaFoldDB" id="A0AAV2S3V4"/>
<evidence type="ECO:0000313" key="2">
    <source>
        <dbReference type="EMBL" id="CAL4157698.1"/>
    </source>
</evidence>
<organism evidence="2 3">
    <name type="scientific">Meganyctiphanes norvegica</name>
    <name type="common">Northern krill</name>
    <name type="synonym">Thysanopoda norvegica</name>
    <dbReference type="NCBI Taxonomy" id="48144"/>
    <lineage>
        <taxon>Eukaryota</taxon>
        <taxon>Metazoa</taxon>
        <taxon>Ecdysozoa</taxon>
        <taxon>Arthropoda</taxon>
        <taxon>Crustacea</taxon>
        <taxon>Multicrustacea</taxon>
        <taxon>Malacostraca</taxon>
        <taxon>Eumalacostraca</taxon>
        <taxon>Eucarida</taxon>
        <taxon>Euphausiacea</taxon>
        <taxon>Euphausiidae</taxon>
        <taxon>Meganyctiphanes</taxon>
    </lineage>
</organism>
<feature type="compositionally biased region" description="Basic residues" evidence="1">
    <location>
        <begin position="635"/>
        <end position="644"/>
    </location>
</feature>
<name>A0AAV2S3V4_MEGNR</name>
<feature type="region of interest" description="Disordered" evidence="1">
    <location>
        <begin position="573"/>
        <end position="690"/>
    </location>
</feature>
<feature type="compositionally biased region" description="Basic and acidic residues" evidence="1">
    <location>
        <begin position="573"/>
        <end position="619"/>
    </location>
</feature>
<feature type="compositionally biased region" description="Basic and acidic residues" evidence="1">
    <location>
        <begin position="366"/>
        <end position="413"/>
    </location>
</feature>
<comment type="caution">
    <text evidence="2">The sequence shown here is derived from an EMBL/GenBank/DDBJ whole genome shotgun (WGS) entry which is preliminary data.</text>
</comment>
<dbReference type="Proteomes" id="UP001497623">
    <property type="component" value="Unassembled WGS sequence"/>
</dbReference>
<keyword evidence="3" id="KW-1185">Reference proteome</keyword>
<feature type="compositionally biased region" description="Basic and acidic residues" evidence="1">
    <location>
        <begin position="340"/>
        <end position="358"/>
    </location>
</feature>
<dbReference type="EMBL" id="CAXKWB010042352">
    <property type="protein sequence ID" value="CAL4157698.1"/>
    <property type="molecule type" value="Genomic_DNA"/>
</dbReference>
<sequence>MKPDKTFKGKYEEIVIIGDERIPKLRVYKNVKIYRGPGLQLKDVVSFVKKCGLHHDKVNSKVIILCVGLNDLIETVHAKDCLFVSKKDCKSHTPCYLFRYKSITHDLIGEMMRQVDKMYLFLPSSYKVTFSCLHLFDLNTLNHNLSQEHYLKFGHDAKLSESDIHNNKKIHSLIKKVNTSLRNEKAGYIDLLRIDEFVMKKYQVNDDINFTDNTQKLMVNNIKIIQSLYSKSHGDESSSHDKEKRNSIIHPKESDIDKTDLRWMLNRRKKDDVLNPRSNRNLKIDKREVLDSEIRRELQTDKRLGAHTNFSDLKGSPLVWHSPGRCISPPGWHLQEVCRKKEEERRDKYKKEKMERTKTGNSEKSISARRESSEINMEKTERNRMERKYKKENMKRTKTEKSERSISARRESSEINMEKVERNRMEREGRIYGKISSTSRISESISTKSSNEGSAKTQIPEKYEHFERHSQKSRSSSRTVEKELDIALCNLREVHDRSCRMYNENPAAHPDYYKEYHLFYQVKSKKIIEIGGNPYEYDFLPEWQSFWQARSKEIFREAWLNMKNQCMQMIEEKKFTQGKHMHEERRVQEDRSRRSESITKGKIMHEERKVQEDRSHRSESVSSSSSSRSSSRSSRSTHRNKRRRSSDSGRPNYKKGKKRSEKRDLSPPIKKKHKYDVKEDSKSSNNEGDFISMKNKLQLVKELKEMNKPGDTNEFVEFSSINNEMLKQILESSKKSSLDFGKNQKNHLPSVNEERWLDDLGLEEVGESVIPFNLGKYVPEKKVNKEEITIGNSNLTDNVLEVLMMLSQLGDKMGSLVIPIKALFDKANQQNMMNRSTIDIFTDPDASILLQLVSSKLQIAINNENIDVIEKVISQELKNRVDKLIKTVEETFVEGVNVEYVAEKSLGMGSSEIVDIIKSVLEISTSSSFSAEKMMKIYKAVKEKQFRYIETTSNSNECSNSLEMAFSMQAPETNNINKVKLSPTEIPFNLPTRKKIDTSEKYDPFEQE</sequence>
<proteinExistence type="predicted"/>
<reference evidence="2 3" key="1">
    <citation type="submission" date="2024-05" db="EMBL/GenBank/DDBJ databases">
        <authorList>
            <person name="Wallberg A."/>
        </authorList>
    </citation>
    <scope>NUCLEOTIDE SEQUENCE [LARGE SCALE GENOMIC DNA]</scope>
</reference>
<feature type="region of interest" description="Disordered" evidence="1">
    <location>
        <begin position="340"/>
        <end position="413"/>
    </location>
</feature>
<evidence type="ECO:0000313" key="3">
    <source>
        <dbReference type="Proteomes" id="UP001497623"/>
    </source>
</evidence>
<feature type="compositionally biased region" description="Low complexity" evidence="1">
    <location>
        <begin position="620"/>
        <end position="634"/>
    </location>
</feature>